<sequence length="373" mass="40515">MENLGSIGYSEEQIELMNVAASFCAEKSPIEKVRTLLEDAQGYDADVWKEIAELGWLAIAIPEAQGGVGLSLGEVVPIVEQMGRRLMTTPFADTTLAAQALVAGGTEAQQEEYLPKIAEGAVATLALAEAHGDWDLHNITATAKADGDNITLNGEKLLVPYAEQAEIIIASVSLDGAPRLVIIPRDAFGDSALRREQIIDETRRTYALKLDGITLPASALLDEAKTKAAFEHIHLTAVLLQAAEMAGGTQAVIDYTLDYLKTRKQFGKIIGEYQALKHPITNAYVDYEKARSHVYSAAHCFNDQGMGEIATRMAKAACDKVYGFAADRAIQFHGGFGFTHDCDAQLYRRAAIWHASQHGDGAWHRAKLADLLF</sequence>
<proteinExistence type="inferred from homology"/>
<evidence type="ECO:0000313" key="8">
    <source>
        <dbReference type="EMBL" id="WOE76400.1"/>
    </source>
</evidence>
<dbReference type="InterPro" id="IPR046373">
    <property type="entry name" value="Acyl-CoA_Oxase/DH_mid-dom_sf"/>
</dbReference>
<evidence type="ECO:0000256" key="3">
    <source>
        <dbReference type="ARBA" id="ARBA00022630"/>
    </source>
</evidence>
<dbReference type="InterPro" id="IPR013786">
    <property type="entry name" value="AcylCoA_DH/ox_N"/>
</dbReference>
<dbReference type="CDD" id="cd00567">
    <property type="entry name" value="ACAD"/>
    <property type="match status" value="1"/>
</dbReference>
<evidence type="ECO:0000313" key="9">
    <source>
        <dbReference type="Proteomes" id="UP001302429"/>
    </source>
</evidence>
<dbReference type="PANTHER" id="PTHR43884:SF20">
    <property type="entry name" value="ACYL-COA DEHYDROGENASE FADE28"/>
    <property type="match status" value="1"/>
</dbReference>
<keyword evidence="4" id="KW-0274">FAD</keyword>
<dbReference type="Gene3D" id="1.10.540.10">
    <property type="entry name" value="Acyl-CoA dehydrogenase/oxidase, N-terminal domain"/>
    <property type="match status" value="1"/>
</dbReference>
<evidence type="ECO:0000256" key="2">
    <source>
        <dbReference type="ARBA" id="ARBA00009347"/>
    </source>
</evidence>
<dbReference type="EMBL" id="CP136594">
    <property type="protein sequence ID" value="WOE76400.1"/>
    <property type="molecule type" value="Genomic_DNA"/>
</dbReference>
<gene>
    <name evidence="8" type="ORF">RB602_06715</name>
</gene>
<dbReference type="GO" id="GO:0003995">
    <property type="term" value="F:acyl-CoA dehydrogenase activity"/>
    <property type="evidence" value="ECO:0007669"/>
    <property type="project" value="TreeGrafter"/>
</dbReference>
<name>A0AA97I349_9SPHN</name>
<dbReference type="InterPro" id="IPR037069">
    <property type="entry name" value="AcylCoA_DH/ox_N_sf"/>
</dbReference>
<keyword evidence="3" id="KW-0285">Flavoprotein</keyword>
<organism evidence="8 9">
    <name type="scientific">Alterisphingorhabdus coralli</name>
    <dbReference type="NCBI Taxonomy" id="3071408"/>
    <lineage>
        <taxon>Bacteria</taxon>
        <taxon>Pseudomonadati</taxon>
        <taxon>Pseudomonadota</taxon>
        <taxon>Alphaproteobacteria</taxon>
        <taxon>Sphingomonadales</taxon>
        <taxon>Sphingomonadaceae</taxon>
        <taxon>Alterisphingorhabdus (ex Yan et al. 2024)</taxon>
    </lineage>
</organism>
<accession>A0AA97I349</accession>
<reference evidence="8 9" key="1">
    <citation type="submission" date="2023-10" db="EMBL/GenBank/DDBJ databases">
        <title>Complete genome sequence of a Sphingomonadaceae bacterium.</title>
        <authorList>
            <person name="Yan C."/>
        </authorList>
    </citation>
    <scope>NUCLEOTIDE SEQUENCE [LARGE SCALE GENOMIC DNA]</scope>
    <source>
        <strain evidence="8 9">SCSIO 66989</strain>
    </source>
</reference>
<evidence type="ECO:0000259" key="7">
    <source>
        <dbReference type="Pfam" id="PF02771"/>
    </source>
</evidence>
<dbReference type="Pfam" id="PF02771">
    <property type="entry name" value="Acyl-CoA_dh_N"/>
    <property type="match status" value="1"/>
</dbReference>
<evidence type="ECO:0000256" key="4">
    <source>
        <dbReference type="ARBA" id="ARBA00022827"/>
    </source>
</evidence>
<dbReference type="AlphaFoldDB" id="A0AA97I349"/>
<protein>
    <submittedName>
        <fullName evidence="8">Acyl-CoA dehydrogenase family protein</fullName>
        <ecNumber evidence="8">1.-.-.-</ecNumber>
    </submittedName>
</protein>
<dbReference type="KEGG" id="acoa:RB602_06715"/>
<dbReference type="GO" id="GO:0050660">
    <property type="term" value="F:flavin adenine dinucleotide binding"/>
    <property type="evidence" value="ECO:0007669"/>
    <property type="project" value="InterPro"/>
</dbReference>
<dbReference type="SUPFAM" id="SSF47203">
    <property type="entry name" value="Acyl-CoA dehydrogenase C-terminal domain-like"/>
    <property type="match status" value="1"/>
</dbReference>
<dbReference type="Proteomes" id="UP001302429">
    <property type="component" value="Chromosome"/>
</dbReference>
<dbReference type="InterPro" id="IPR036250">
    <property type="entry name" value="AcylCo_DH-like_C"/>
</dbReference>
<keyword evidence="5 8" id="KW-0560">Oxidoreductase</keyword>
<dbReference type="Pfam" id="PF00441">
    <property type="entry name" value="Acyl-CoA_dh_1"/>
    <property type="match status" value="1"/>
</dbReference>
<evidence type="ECO:0000259" key="6">
    <source>
        <dbReference type="Pfam" id="PF00441"/>
    </source>
</evidence>
<feature type="domain" description="Acyl-CoA dehydrogenase/oxidase C-terminal" evidence="6">
    <location>
        <begin position="240"/>
        <end position="350"/>
    </location>
</feature>
<comment type="similarity">
    <text evidence="2">Belongs to the acyl-CoA dehydrogenase family.</text>
</comment>
<dbReference type="Gene3D" id="1.20.140.10">
    <property type="entry name" value="Butyryl-CoA Dehydrogenase, subunit A, domain 3"/>
    <property type="match status" value="1"/>
</dbReference>
<dbReference type="RefSeq" id="WP_317084082.1">
    <property type="nucleotide sequence ID" value="NZ_CP136594.1"/>
</dbReference>
<keyword evidence="9" id="KW-1185">Reference proteome</keyword>
<dbReference type="InterPro" id="IPR009075">
    <property type="entry name" value="AcylCo_DH/oxidase_C"/>
</dbReference>
<dbReference type="SUPFAM" id="SSF56645">
    <property type="entry name" value="Acyl-CoA dehydrogenase NM domain-like"/>
    <property type="match status" value="1"/>
</dbReference>
<dbReference type="PANTHER" id="PTHR43884">
    <property type="entry name" value="ACYL-COA DEHYDROGENASE"/>
    <property type="match status" value="1"/>
</dbReference>
<evidence type="ECO:0000256" key="5">
    <source>
        <dbReference type="ARBA" id="ARBA00023002"/>
    </source>
</evidence>
<comment type="cofactor">
    <cofactor evidence="1">
        <name>FAD</name>
        <dbReference type="ChEBI" id="CHEBI:57692"/>
    </cofactor>
</comment>
<evidence type="ECO:0000256" key="1">
    <source>
        <dbReference type="ARBA" id="ARBA00001974"/>
    </source>
</evidence>
<feature type="domain" description="Acyl-CoA dehydrogenase/oxidase N-terminal" evidence="7">
    <location>
        <begin position="10"/>
        <end position="120"/>
    </location>
</feature>
<dbReference type="InterPro" id="IPR009100">
    <property type="entry name" value="AcylCoA_DH/oxidase_NM_dom_sf"/>
</dbReference>
<dbReference type="EC" id="1.-.-.-" evidence="8"/>
<dbReference type="Gene3D" id="2.40.110.10">
    <property type="entry name" value="Butyryl-CoA Dehydrogenase, subunit A, domain 2"/>
    <property type="match status" value="1"/>
</dbReference>